<dbReference type="RefSeq" id="WP_168512099.1">
    <property type="nucleotide sequence ID" value="NZ_JAAXLS010000002.1"/>
</dbReference>
<feature type="transmembrane region" description="Helical" evidence="1">
    <location>
        <begin position="74"/>
        <end position="93"/>
    </location>
</feature>
<feature type="transmembrane region" description="Helical" evidence="1">
    <location>
        <begin position="30"/>
        <end position="54"/>
    </location>
</feature>
<sequence length="150" mass="16106">MSQQAQPHTGAGPIPTTQPQATTRSLWVGWIWFGGAMMILLGFFNVIEGLVALFNDKYYVVGPQGLLVFDITGWGWVHLIIGVLAVASGLALFTGAVWARIAAVFLATVNAVAQLAFLSAYPVWATVVIALDVLVIWAVIVHGDEARRTS</sequence>
<evidence type="ECO:0000313" key="4">
    <source>
        <dbReference type="Proteomes" id="UP000715441"/>
    </source>
</evidence>
<keyword evidence="1" id="KW-1133">Transmembrane helix</keyword>
<keyword evidence="1" id="KW-0472">Membrane</keyword>
<name>A0ABX1IXV2_9PSEU</name>
<gene>
    <name evidence="3" type="ORF">HFP15_05535</name>
</gene>
<evidence type="ECO:0000259" key="2">
    <source>
        <dbReference type="Pfam" id="PF23636"/>
    </source>
</evidence>
<keyword evidence="4" id="KW-1185">Reference proteome</keyword>
<evidence type="ECO:0000313" key="3">
    <source>
        <dbReference type="EMBL" id="NKQ52338.1"/>
    </source>
</evidence>
<reference evidence="3 4" key="1">
    <citation type="submission" date="2020-04" db="EMBL/GenBank/DDBJ databases">
        <title>Novel species.</title>
        <authorList>
            <person name="Teo W.F.A."/>
            <person name="Lipun K."/>
            <person name="Srisuk N."/>
            <person name="Duangmal K."/>
        </authorList>
    </citation>
    <scope>NUCLEOTIDE SEQUENCE [LARGE SCALE GENOMIC DNA]</scope>
    <source>
        <strain evidence="3 4">K13G38</strain>
    </source>
</reference>
<dbReference type="Proteomes" id="UP000715441">
    <property type="component" value="Unassembled WGS sequence"/>
</dbReference>
<dbReference type="Pfam" id="PF23636">
    <property type="entry name" value="DUF7144"/>
    <property type="match status" value="1"/>
</dbReference>
<evidence type="ECO:0000256" key="1">
    <source>
        <dbReference type="SAM" id="Phobius"/>
    </source>
</evidence>
<organism evidence="3 4">
    <name type="scientific">Amycolatopsis acididurans</name>
    <dbReference type="NCBI Taxonomy" id="2724524"/>
    <lineage>
        <taxon>Bacteria</taxon>
        <taxon>Bacillati</taxon>
        <taxon>Actinomycetota</taxon>
        <taxon>Actinomycetes</taxon>
        <taxon>Pseudonocardiales</taxon>
        <taxon>Pseudonocardiaceae</taxon>
        <taxon>Amycolatopsis</taxon>
    </lineage>
</organism>
<keyword evidence="1" id="KW-0812">Transmembrane</keyword>
<comment type="caution">
    <text evidence="3">The sequence shown here is derived from an EMBL/GenBank/DDBJ whole genome shotgun (WGS) entry which is preliminary data.</text>
</comment>
<proteinExistence type="predicted"/>
<accession>A0ABX1IXV2</accession>
<feature type="transmembrane region" description="Helical" evidence="1">
    <location>
        <begin position="123"/>
        <end position="141"/>
    </location>
</feature>
<dbReference type="InterPro" id="IPR055568">
    <property type="entry name" value="DUF7144"/>
</dbReference>
<protein>
    <recommendedName>
        <fullName evidence="2">DUF7144 domain-containing protein</fullName>
    </recommendedName>
</protein>
<feature type="domain" description="DUF7144" evidence="2">
    <location>
        <begin position="30"/>
        <end position="143"/>
    </location>
</feature>
<feature type="transmembrane region" description="Helical" evidence="1">
    <location>
        <begin position="98"/>
        <end position="117"/>
    </location>
</feature>
<dbReference type="EMBL" id="JAAXLS010000002">
    <property type="protein sequence ID" value="NKQ52338.1"/>
    <property type="molecule type" value="Genomic_DNA"/>
</dbReference>